<comment type="caution">
    <text evidence="6">The sequence shown here is derived from an EMBL/GenBank/DDBJ whole genome shotgun (WGS) entry which is preliminary data.</text>
</comment>
<evidence type="ECO:0000256" key="3">
    <source>
        <dbReference type="ARBA" id="ARBA00023125"/>
    </source>
</evidence>
<proteinExistence type="inferred from homology"/>
<evidence type="ECO:0000313" key="6">
    <source>
        <dbReference type="EMBL" id="MCQ9630544.1"/>
    </source>
</evidence>
<dbReference type="Pfam" id="PF03466">
    <property type="entry name" value="LysR_substrate"/>
    <property type="match status" value="1"/>
</dbReference>
<dbReference type="SUPFAM" id="SSF53850">
    <property type="entry name" value="Periplasmic binding protein-like II"/>
    <property type="match status" value="1"/>
</dbReference>
<comment type="similarity">
    <text evidence="1">Belongs to the LysR transcriptional regulatory family.</text>
</comment>
<keyword evidence="2" id="KW-0805">Transcription regulation</keyword>
<evidence type="ECO:0000256" key="1">
    <source>
        <dbReference type="ARBA" id="ARBA00009437"/>
    </source>
</evidence>
<dbReference type="InterPro" id="IPR005119">
    <property type="entry name" value="LysR_subst-bd"/>
</dbReference>
<gene>
    <name evidence="6" type="ORF">LZL92_09640</name>
</gene>
<dbReference type="InterPro" id="IPR058163">
    <property type="entry name" value="LysR-type_TF_proteobact-type"/>
</dbReference>
<protein>
    <submittedName>
        <fullName evidence="6">LysR substrate-binding domain-containing protein</fullName>
    </submittedName>
</protein>
<dbReference type="Proteomes" id="UP001206331">
    <property type="component" value="Unassembled WGS sequence"/>
</dbReference>
<sequence>MNHIQAMQAFVRVVESLSFHKSAEQLGIPRSTLSKWISDLEQHYAVKLLHRSTRTVMPTAEGQAYYLQAVRLLAEFDELEQQMHDKHRVVKGHLRVDMPMLFAEQLFIPKLPDFYQRYPQIKLTLGISDRAVNIAQDGVDCVIRIGEVHDQTLIGRKFANFDFVTCASPAYLTEYGIPQTPSELENHRLIGYFSDINGTRPLCFPQMEINQFHYSANGANGIVAMLKAGLGIGQPLRALVQTWLDTGELVEILADYPRPSLPAYLLTHERKQSARLRAFSDWVWEQFAHSS</sequence>
<dbReference type="SUPFAM" id="SSF46785">
    <property type="entry name" value="Winged helix' DNA-binding domain"/>
    <property type="match status" value="1"/>
</dbReference>
<keyword evidence="7" id="KW-1185">Reference proteome</keyword>
<evidence type="ECO:0000259" key="5">
    <source>
        <dbReference type="PROSITE" id="PS50931"/>
    </source>
</evidence>
<accession>A0ABT1WVV2</accession>
<evidence type="ECO:0000256" key="2">
    <source>
        <dbReference type="ARBA" id="ARBA00023015"/>
    </source>
</evidence>
<keyword evidence="3" id="KW-0238">DNA-binding</keyword>
<evidence type="ECO:0000313" key="7">
    <source>
        <dbReference type="Proteomes" id="UP001206331"/>
    </source>
</evidence>
<dbReference type="InterPro" id="IPR036390">
    <property type="entry name" value="WH_DNA-bd_sf"/>
</dbReference>
<dbReference type="InterPro" id="IPR000847">
    <property type="entry name" value="LysR_HTH_N"/>
</dbReference>
<evidence type="ECO:0000256" key="4">
    <source>
        <dbReference type="ARBA" id="ARBA00023163"/>
    </source>
</evidence>
<organism evidence="6 7">
    <name type="scientific">Actinobacillus suis</name>
    <dbReference type="NCBI Taxonomy" id="716"/>
    <lineage>
        <taxon>Bacteria</taxon>
        <taxon>Pseudomonadati</taxon>
        <taxon>Pseudomonadota</taxon>
        <taxon>Gammaproteobacteria</taxon>
        <taxon>Pasteurellales</taxon>
        <taxon>Pasteurellaceae</taxon>
        <taxon>Actinobacillus</taxon>
    </lineage>
</organism>
<dbReference type="Pfam" id="PF00126">
    <property type="entry name" value="HTH_1"/>
    <property type="match status" value="1"/>
</dbReference>
<dbReference type="InterPro" id="IPR036388">
    <property type="entry name" value="WH-like_DNA-bd_sf"/>
</dbReference>
<feature type="domain" description="HTH lysR-type" evidence="5">
    <location>
        <begin position="1"/>
        <end position="59"/>
    </location>
</feature>
<reference evidence="6 7" key="1">
    <citation type="submission" date="2021-12" db="EMBL/GenBank/DDBJ databases">
        <title>Identification and characterization of A. suis stains in western Canada.</title>
        <authorList>
            <person name="Kulathunga D.G.R.S."/>
            <person name="De Oliveira Costa M."/>
        </authorList>
    </citation>
    <scope>NUCLEOTIDE SEQUENCE [LARGE SCALE GENOMIC DNA]</scope>
    <source>
        <strain evidence="6 7">18_292</strain>
    </source>
</reference>
<dbReference type="PROSITE" id="PS50931">
    <property type="entry name" value="HTH_LYSR"/>
    <property type="match status" value="1"/>
</dbReference>
<dbReference type="PANTHER" id="PTHR30537:SF72">
    <property type="entry name" value="LYSR FAMILY TRANSCRIPTIONAL REGULATOR"/>
    <property type="match status" value="1"/>
</dbReference>
<dbReference type="Gene3D" id="3.40.190.290">
    <property type="match status" value="1"/>
</dbReference>
<dbReference type="PANTHER" id="PTHR30537">
    <property type="entry name" value="HTH-TYPE TRANSCRIPTIONAL REGULATOR"/>
    <property type="match status" value="1"/>
</dbReference>
<keyword evidence="4" id="KW-0804">Transcription</keyword>
<name>A0ABT1WVV2_ACTSU</name>
<dbReference type="EMBL" id="JAJUPA010000011">
    <property type="protein sequence ID" value="MCQ9630544.1"/>
    <property type="molecule type" value="Genomic_DNA"/>
</dbReference>
<dbReference type="GeneID" id="34291232"/>
<dbReference type="Gene3D" id="1.10.10.10">
    <property type="entry name" value="Winged helix-like DNA-binding domain superfamily/Winged helix DNA-binding domain"/>
    <property type="match status" value="1"/>
</dbReference>
<dbReference type="RefSeq" id="WP_015674290.1">
    <property type="nucleotide sequence ID" value="NZ_CP090556.1"/>
</dbReference>